<dbReference type="UniPathway" id="UPA00344"/>
<dbReference type="Gene3D" id="3.90.1170.40">
    <property type="entry name" value="Molybdopterin biosynthesis MoaE subunit"/>
    <property type="match status" value="1"/>
</dbReference>
<dbReference type="Proteomes" id="UP000092213">
    <property type="component" value="Chromosome"/>
</dbReference>
<keyword evidence="5" id="KW-0501">Molybdenum cofactor biosynthesis</keyword>
<evidence type="ECO:0000256" key="12">
    <source>
        <dbReference type="SAM" id="MobiDB-lite"/>
    </source>
</evidence>
<name>A0A193G150_9BORD</name>
<dbReference type="SUPFAM" id="SSF54690">
    <property type="entry name" value="Molybdopterin synthase subunit MoaE"/>
    <property type="match status" value="1"/>
</dbReference>
<evidence type="ECO:0000256" key="4">
    <source>
        <dbReference type="ARBA" id="ARBA00013858"/>
    </source>
</evidence>
<dbReference type="AlphaFoldDB" id="A0A193G150"/>
<evidence type="ECO:0000256" key="8">
    <source>
        <dbReference type="ARBA" id="ARBA00030407"/>
    </source>
</evidence>
<gene>
    <name evidence="13" type="ORF">BAU08_22315</name>
</gene>
<dbReference type="EMBL" id="CP016171">
    <property type="protein sequence ID" value="ANN73727.1"/>
    <property type="molecule type" value="Genomic_DNA"/>
</dbReference>
<evidence type="ECO:0000256" key="9">
    <source>
        <dbReference type="ARBA" id="ARBA00030781"/>
    </source>
</evidence>
<protein>
    <recommendedName>
        <fullName evidence="4">Molybdopterin synthase catalytic subunit</fullName>
        <ecNumber evidence="3">2.8.1.12</ecNumber>
    </recommendedName>
    <alternativeName>
        <fullName evidence="9">MPT synthase subunit 2</fullName>
    </alternativeName>
    <alternativeName>
        <fullName evidence="7">Molybdenum cofactor biosynthesis protein E</fullName>
    </alternativeName>
    <alternativeName>
        <fullName evidence="8">Molybdopterin-converting factor large subunit</fullName>
    </alternativeName>
    <alternativeName>
        <fullName evidence="10">Molybdopterin-converting factor subunit 2</fullName>
    </alternativeName>
</protein>
<evidence type="ECO:0000256" key="10">
    <source>
        <dbReference type="ARBA" id="ARBA00032474"/>
    </source>
</evidence>
<dbReference type="STRING" id="463025.BAU08_22315"/>
<evidence type="ECO:0000256" key="2">
    <source>
        <dbReference type="ARBA" id="ARBA00005426"/>
    </source>
</evidence>
<proteinExistence type="inferred from homology"/>
<dbReference type="GO" id="GO:0006777">
    <property type="term" value="P:Mo-molybdopterin cofactor biosynthetic process"/>
    <property type="evidence" value="ECO:0007669"/>
    <property type="project" value="UniProtKB-KW"/>
</dbReference>
<dbReference type="GO" id="GO:0030366">
    <property type="term" value="F:molybdopterin synthase activity"/>
    <property type="evidence" value="ECO:0007669"/>
    <property type="project" value="UniProtKB-EC"/>
</dbReference>
<dbReference type="InterPro" id="IPR036563">
    <property type="entry name" value="MoaE_sf"/>
</dbReference>
<dbReference type="EC" id="2.8.1.12" evidence="3"/>
<comment type="pathway">
    <text evidence="1">Cofactor biosynthesis; molybdopterin biosynthesis.</text>
</comment>
<evidence type="ECO:0000256" key="6">
    <source>
        <dbReference type="ARBA" id="ARBA00026066"/>
    </source>
</evidence>
<accession>A0A193G150</accession>
<feature type="region of interest" description="Disordered" evidence="12">
    <location>
        <begin position="139"/>
        <end position="161"/>
    </location>
</feature>
<evidence type="ECO:0000313" key="13">
    <source>
        <dbReference type="EMBL" id="ANN73727.1"/>
    </source>
</evidence>
<evidence type="ECO:0000256" key="3">
    <source>
        <dbReference type="ARBA" id="ARBA00011950"/>
    </source>
</evidence>
<dbReference type="CDD" id="cd00756">
    <property type="entry name" value="MoaE"/>
    <property type="match status" value="1"/>
</dbReference>
<comment type="subunit">
    <text evidence="6">Heterotetramer of 2 MoaD subunits and 2 MoaE subunits. Also stable as homodimer. The enzyme changes between these two forms during catalysis.</text>
</comment>
<reference evidence="13 14" key="1">
    <citation type="submission" date="2016-06" db="EMBL/GenBank/DDBJ databases">
        <title>Complete genome sequences of Bordetella bronchialis and Bordetella flabilis.</title>
        <authorList>
            <person name="LiPuma J.J."/>
            <person name="Spilker T."/>
        </authorList>
    </citation>
    <scope>NUCLEOTIDE SEQUENCE [LARGE SCALE GENOMIC DNA]</scope>
    <source>
        <strain evidence="13 14">AU17976</strain>
    </source>
</reference>
<evidence type="ECO:0000313" key="14">
    <source>
        <dbReference type="Proteomes" id="UP000092213"/>
    </source>
</evidence>
<comment type="catalytic activity">
    <reaction evidence="11">
        <text>2 [molybdopterin-synthase sulfur-carrier protein]-C-terminal-Gly-aminoethanethioate + cyclic pyranopterin phosphate + H2O = molybdopterin + 2 [molybdopterin-synthase sulfur-carrier protein]-C-terminal Gly-Gly + 2 H(+)</text>
        <dbReference type="Rhea" id="RHEA:26333"/>
        <dbReference type="Rhea" id="RHEA-COMP:12202"/>
        <dbReference type="Rhea" id="RHEA-COMP:19907"/>
        <dbReference type="ChEBI" id="CHEBI:15377"/>
        <dbReference type="ChEBI" id="CHEBI:15378"/>
        <dbReference type="ChEBI" id="CHEBI:58698"/>
        <dbReference type="ChEBI" id="CHEBI:59648"/>
        <dbReference type="ChEBI" id="CHEBI:90778"/>
        <dbReference type="ChEBI" id="CHEBI:232372"/>
        <dbReference type="EC" id="2.8.1.12"/>
    </reaction>
</comment>
<evidence type="ECO:0000256" key="7">
    <source>
        <dbReference type="ARBA" id="ARBA00029745"/>
    </source>
</evidence>
<evidence type="ECO:0000256" key="1">
    <source>
        <dbReference type="ARBA" id="ARBA00005046"/>
    </source>
</evidence>
<organism evidence="13 14">
    <name type="scientific">Bordetella bronchialis</name>
    <dbReference type="NCBI Taxonomy" id="463025"/>
    <lineage>
        <taxon>Bacteria</taxon>
        <taxon>Pseudomonadati</taxon>
        <taxon>Pseudomonadota</taxon>
        <taxon>Betaproteobacteria</taxon>
        <taxon>Burkholderiales</taxon>
        <taxon>Alcaligenaceae</taxon>
        <taxon>Bordetella</taxon>
    </lineage>
</organism>
<evidence type="ECO:0000256" key="5">
    <source>
        <dbReference type="ARBA" id="ARBA00023150"/>
    </source>
</evidence>
<dbReference type="Pfam" id="PF02391">
    <property type="entry name" value="MoaE"/>
    <property type="match status" value="1"/>
</dbReference>
<comment type="similarity">
    <text evidence="2">Belongs to the MoaE family.</text>
</comment>
<dbReference type="InterPro" id="IPR003448">
    <property type="entry name" value="Mopterin_biosynth_MoaE"/>
</dbReference>
<dbReference type="RefSeq" id="WP_066671804.1">
    <property type="nucleotide sequence ID" value="NZ_CP016171.1"/>
</dbReference>
<dbReference type="PANTHER" id="PTHR23404">
    <property type="entry name" value="MOLYBDOPTERIN SYNTHASE RELATED"/>
    <property type="match status" value="1"/>
</dbReference>
<sequence length="161" mass="17901">MVVVQEADFDAAALHAALRERAGPGAGALVTFTGYVRDFSAEQATETLFLDHYPGMCERELRDIGDQAMRRWRVIDFVIVHRVGALSRNAQIVFVGAASAHRGDAFRACEYIIDALKTRAPFWKRETLAGGRSFWVEQRQSDHDRTQSWDAGGSASSKETP</sequence>
<evidence type="ECO:0000256" key="11">
    <source>
        <dbReference type="ARBA" id="ARBA00049878"/>
    </source>
</evidence>